<reference evidence="1" key="2">
    <citation type="journal article" date="2021" name="Genome Biol. Evol.">
        <title>Developing a high-quality reference genome for a parasitic bivalve with doubly uniparental inheritance (Bivalvia: Unionida).</title>
        <authorList>
            <person name="Smith C.H."/>
        </authorList>
    </citation>
    <scope>NUCLEOTIDE SEQUENCE</scope>
    <source>
        <strain evidence="1">CHS0354</strain>
        <tissue evidence="1">Mantle</tissue>
    </source>
</reference>
<dbReference type="SUPFAM" id="SSF55486">
    <property type="entry name" value="Metalloproteases ('zincins'), catalytic domain"/>
    <property type="match status" value="1"/>
</dbReference>
<keyword evidence="2" id="KW-1185">Reference proteome</keyword>
<dbReference type="AlphaFoldDB" id="A0AAE0VMW5"/>
<dbReference type="Gene3D" id="3.40.390.10">
    <property type="entry name" value="Collagenase (Catalytic Domain)"/>
    <property type="match status" value="1"/>
</dbReference>
<dbReference type="GO" id="GO:0008237">
    <property type="term" value="F:metallopeptidase activity"/>
    <property type="evidence" value="ECO:0007669"/>
    <property type="project" value="InterPro"/>
</dbReference>
<name>A0AAE0VMW5_9BIVA</name>
<protein>
    <submittedName>
        <fullName evidence="1">Uncharacterized protein</fullName>
    </submittedName>
</protein>
<gene>
    <name evidence="1" type="ORF">CHS0354_022805</name>
</gene>
<organism evidence="1 2">
    <name type="scientific">Potamilus streckersoni</name>
    <dbReference type="NCBI Taxonomy" id="2493646"/>
    <lineage>
        <taxon>Eukaryota</taxon>
        <taxon>Metazoa</taxon>
        <taxon>Spiralia</taxon>
        <taxon>Lophotrochozoa</taxon>
        <taxon>Mollusca</taxon>
        <taxon>Bivalvia</taxon>
        <taxon>Autobranchia</taxon>
        <taxon>Heteroconchia</taxon>
        <taxon>Palaeoheterodonta</taxon>
        <taxon>Unionida</taxon>
        <taxon>Unionoidea</taxon>
        <taxon>Unionidae</taxon>
        <taxon>Ambleminae</taxon>
        <taxon>Lampsilini</taxon>
        <taxon>Potamilus</taxon>
    </lineage>
</organism>
<dbReference type="Proteomes" id="UP001195483">
    <property type="component" value="Unassembled WGS sequence"/>
</dbReference>
<evidence type="ECO:0000313" key="1">
    <source>
        <dbReference type="EMBL" id="KAK3583769.1"/>
    </source>
</evidence>
<comment type="caution">
    <text evidence="1">The sequence shown here is derived from an EMBL/GenBank/DDBJ whole genome shotgun (WGS) entry which is preliminary data.</text>
</comment>
<sequence>MILKCSLGADHDGEKSATACNPDDWFIMNPKRKAFHPHETYSKNPWLFSHCSVEAFKKTLAKKDCVTRKSNYTKAELDDLNKLDLKLPGEENTLNMQCQIIMGRGSVYCGVCTKFKCHCAQDVCSIISTITFSMFSQIQ</sequence>
<reference evidence="1" key="1">
    <citation type="journal article" date="2021" name="Genome Biol. Evol.">
        <title>A High-Quality Reference Genome for a Parasitic Bivalve with Doubly Uniparental Inheritance (Bivalvia: Unionida).</title>
        <authorList>
            <person name="Smith C.H."/>
        </authorList>
    </citation>
    <scope>NUCLEOTIDE SEQUENCE</scope>
    <source>
        <strain evidence="1">CHS0354</strain>
    </source>
</reference>
<reference evidence="1" key="3">
    <citation type="submission" date="2023-05" db="EMBL/GenBank/DDBJ databases">
        <authorList>
            <person name="Smith C.H."/>
        </authorList>
    </citation>
    <scope>NUCLEOTIDE SEQUENCE</scope>
    <source>
        <strain evidence="1">CHS0354</strain>
        <tissue evidence="1">Mantle</tissue>
    </source>
</reference>
<proteinExistence type="predicted"/>
<dbReference type="EMBL" id="JAEAOA010001385">
    <property type="protein sequence ID" value="KAK3583769.1"/>
    <property type="molecule type" value="Genomic_DNA"/>
</dbReference>
<accession>A0AAE0VMW5</accession>
<dbReference type="InterPro" id="IPR024079">
    <property type="entry name" value="MetalloPept_cat_dom_sf"/>
</dbReference>
<evidence type="ECO:0000313" key="2">
    <source>
        <dbReference type="Proteomes" id="UP001195483"/>
    </source>
</evidence>